<evidence type="ECO:0000256" key="6">
    <source>
        <dbReference type="ARBA" id="ARBA00022792"/>
    </source>
</evidence>
<accession>A0A9P0C1P6</accession>
<proteinExistence type="inferred from homology"/>
<comment type="function">
    <text evidence="12 15">Subunit e, of the mitochondrial membrane ATP synthase complex (F(1)F(0) ATP synthase or Complex V) that produces ATP from ADP in the presence of a proton gradient across the membrane which is generated by electron transport complexes of the respiratory chain. ATP synthase complex consist of a soluble F(1) head domain - the catalytic core - and a membrane F(1) domain - the membrane proton channel. These two domains are linked by a central stalk rotating inside the F(1) region and a stationary peripheral stalk. During catalysis, ATP synthesis in the catalytic domain of F(1) is coupled via a rotary mechanism of the central stalk subunits to proton translocation. In vivo, can only synthesize ATP although its ATP hydrolase activity can be activated artificially in vitro. Part of the complex F(0) domain.</text>
</comment>
<keyword evidence="6 15" id="KW-0999">Mitochondrion inner membrane</keyword>
<dbReference type="AlphaFoldDB" id="A0A9P0C1P6"/>
<evidence type="ECO:0000256" key="3">
    <source>
        <dbReference type="ARBA" id="ARBA00022448"/>
    </source>
</evidence>
<dbReference type="Proteomes" id="UP001154114">
    <property type="component" value="Chromosome 6"/>
</dbReference>
<keyword evidence="18" id="KW-1185">Reference proteome</keyword>
<dbReference type="GO" id="GO:0015078">
    <property type="term" value="F:proton transmembrane transporter activity"/>
    <property type="evidence" value="ECO:0007669"/>
    <property type="project" value="InterPro"/>
</dbReference>
<evidence type="ECO:0000313" key="17">
    <source>
        <dbReference type="EMBL" id="CAH0605590.1"/>
    </source>
</evidence>
<protein>
    <recommendedName>
        <fullName evidence="14 15">ATP synthase F(0) complex subunit e, mitochondrial</fullName>
    </recommendedName>
</protein>
<keyword evidence="8 15" id="KW-0406">Ion transport</keyword>
<evidence type="ECO:0000256" key="12">
    <source>
        <dbReference type="ARBA" id="ARBA00057306"/>
    </source>
</evidence>
<evidence type="ECO:0000256" key="5">
    <source>
        <dbReference type="ARBA" id="ARBA00022781"/>
    </source>
</evidence>
<gene>
    <name evidence="17" type="ORF">CINC_LOCUS11558</name>
</gene>
<evidence type="ECO:0000256" key="1">
    <source>
        <dbReference type="ARBA" id="ARBA00004273"/>
    </source>
</evidence>
<evidence type="ECO:0000256" key="13">
    <source>
        <dbReference type="ARBA" id="ARBA00064647"/>
    </source>
</evidence>
<dbReference type="PANTHER" id="PTHR12427">
    <property type="entry name" value="ATP SYNTHASE E CHAIN, MITOCHONDRIAL"/>
    <property type="match status" value="1"/>
</dbReference>
<evidence type="ECO:0000313" key="18">
    <source>
        <dbReference type="Proteomes" id="UP001154114"/>
    </source>
</evidence>
<dbReference type="OrthoDB" id="9982108at2759"/>
<dbReference type="Pfam" id="PF05680">
    <property type="entry name" value="ATP-synt_E"/>
    <property type="match status" value="1"/>
</dbReference>
<comment type="similarity">
    <text evidence="2 15">Belongs to the ATPase e subunit family.</text>
</comment>
<keyword evidence="3 15" id="KW-0813">Transport</keyword>
<dbReference type="PANTHER" id="PTHR12427:SF1">
    <property type="entry name" value="ATP SYNTHASE SUBUNIT E, MITOCHONDRIAL"/>
    <property type="match status" value="1"/>
</dbReference>
<comment type="subunit">
    <text evidence="13">Component of the ATP synthase complex composed at least of ATP5F1A/subunit alpha, ATP5F1B/subunit beta, ATP5MC1/subunit c (homooctomer), MT-ATP6/subunit a, MT-ATP8/subunit 8, ATP5ME/subunit e, ATP5MF/subunit f, ATP5MG/subunit g, ATP5MK/subunit k, ATP5MJ/subunit j, ATP5F1C/subunit gamma, ATP5F1D/subunit delta, ATP5F1E/subunit epsilon, ATP5PF/subunit F6, ATP5PB/subunit b, ATP5PD/subunit d, ATP5PO/subunit OSCP. ATP synthase complex consists of a soluble F(1) head domain (subunits alpha(3) and beta(3)) - the catalytic core - and a membrane F(0) domain - the membrane proton channel (subunits c, a, 8, e, f, g, k and j). These two domains are linked by a central stalk (subunits gamma, delta, and epsilon) rotating inside the F1 region and a stationary peripheral stalk (subunits F6, b, d, and OSCP).</text>
</comment>
<dbReference type="EMBL" id="LR824009">
    <property type="protein sequence ID" value="CAH0605590.1"/>
    <property type="molecule type" value="Genomic_DNA"/>
</dbReference>
<comment type="subunit">
    <text evidence="15">F-type ATPases have 2 components, CF(1) - the catalytic core - and CF(0) - the membrane proton channel. CF(1) and CF(0) have multiple subunits.</text>
</comment>
<dbReference type="GO" id="GO:0005743">
    <property type="term" value="C:mitochondrial inner membrane"/>
    <property type="evidence" value="ECO:0007669"/>
    <property type="project" value="UniProtKB-SubCell"/>
</dbReference>
<keyword evidence="10 16" id="KW-0472">Membrane</keyword>
<evidence type="ECO:0000256" key="2">
    <source>
        <dbReference type="ARBA" id="ARBA00007333"/>
    </source>
</evidence>
<keyword evidence="11 15" id="KW-0066">ATP synthesis</keyword>
<keyword evidence="16" id="KW-0812">Transmembrane</keyword>
<dbReference type="InterPro" id="IPR008386">
    <property type="entry name" value="ATP_synth_F0_esu_mt"/>
</dbReference>
<evidence type="ECO:0000256" key="15">
    <source>
        <dbReference type="RuleBase" id="RU367005"/>
    </source>
</evidence>
<keyword evidence="4 15" id="KW-0138">CF(0)</keyword>
<feature type="transmembrane region" description="Helical" evidence="16">
    <location>
        <begin position="20"/>
        <end position="38"/>
    </location>
</feature>
<keyword evidence="9 15" id="KW-0496">Mitochondrion</keyword>
<keyword evidence="7" id="KW-0007">Acetylation</keyword>
<evidence type="ECO:0000256" key="14">
    <source>
        <dbReference type="ARBA" id="ARBA00074682"/>
    </source>
</evidence>
<evidence type="ECO:0000256" key="16">
    <source>
        <dbReference type="SAM" id="Phobius"/>
    </source>
</evidence>
<evidence type="ECO:0000256" key="8">
    <source>
        <dbReference type="ARBA" id="ARBA00023065"/>
    </source>
</evidence>
<dbReference type="GO" id="GO:0045259">
    <property type="term" value="C:proton-transporting ATP synthase complex"/>
    <property type="evidence" value="ECO:0007669"/>
    <property type="project" value="UniProtKB-UniRule"/>
</dbReference>
<comment type="subcellular location">
    <subcellularLocation>
        <location evidence="1 15">Mitochondrion inner membrane</location>
    </subcellularLocation>
</comment>
<evidence type="ECO:0000256" key="4">
    <source>
        <dbReference type="ARBA" id="ARBA00022547"/>
    </source>
</evidence>
<sequence length="110" mass="13064">MASCMHTSFLPYGNPYPVSPLIRGARYVFLVAGIIYGITKQRYYVRKEEQWREEEAKRKIIRDRENAIMRAKIAAEERENVKLLETGKLFDPPEYEFEKPKKRCDCEDED</sequence>
<keyword evidence="5 15" id="KW-0375">Hydrogen ion transport</keyword>
<evidence type="ECO:0000256" key="10">
    <source>
        <dbReference type="ARBA" id="ARBA00023136"/>
    </source>
</evidence>
<name>A0A9P0C1P6_CHRIL</name>
<evidence type="ECO:0000256" key="11">
    <source>
        <dbReference type="ARBA" id="ARBA00023310"/>
    </source>
</evidence>
<evidence type="ECO:0000256" key="9">
    <source>
        <dbReference type="ARBA" id="ARBA00023128"/>
    </source>
</evidence>
<dbReference type="GO" id="GO:0015986">
    <property type="term" value="P:proton motive force-driven ATP synthesis"/>
    <property type="evidence" value="ECO:0007669"/>
    <property type="project" value="InterPro"/>
</dbReference>
<reference evidence="17" key="1">
    <citation type="submission" date="2021-12" db="EMBL/GenBank/DDBJ databases">
        <authorList>
            <person name="King R."/>
        </authorList>
    </citation>
    <scope>NUCLEOTIDE SEQUENCE</scope>
</reference>
<keyword evidence="16" id="KW-1133">Transmembrane helix</keyword>
<evidence type="ECO:0000256" key="7">
    <source>
        <dbReference type="ARBA" id="ARBA00022990"/>
    </source>
</evidence>
<organism evidence="17 18">
    <name type="scientific">Chrysodeixis includens</name>
    <name type="common">Soybean looper</name>
    <name type="synonym">Pseudoplusia includens</name>
    <dbReference type="NCBI Taxonomy" id="689277"/>
    <lineage>
        <taxon>Eukaryota</taxon>
        <taxon>Metazoa</taxon>
        <taxon>Ecdysozoa</taxon>
        <taxon>Arthropoda</taxon>
        <taxon>Hexapoda</taxon>
        <taxon>Insecta</taxon>
        <taxon>Pterygota</taxon>
        <taxon>Neoptera</taxon>
        <taxon>Endopterygota</taxon>
        <taxon>Lepidoptera</taxon>
        <taxon>Glossata</taxon>
        <taxon>Ditrysia</taxon>
        <taxon>Noctuoidea</taxon>
        <taxon>Noctuidae</taxon>
        <taxon>Plusiinae</taxon>
        <taxon>Chrysodeixis</taxon>
    </lineage>
</organism>